<name>A0A6J5NKV4_9CAUD</name>
<reference evidence="2" key="1">
    <citation type="submission" date="2020-04" db="EMBL/GenBank/DDBJ databases">
        <authorList>
            <person name="Chiriac C."/>
            <person name="Salcher M."/>
            <person name="Ghai R."/>
            <person name="Kavagutti S V."/>
        </authorList>
    </citation>
    <scope>NUCLEOTIDE SEQUENCE</scope>
</reference>
<organism evidence="2">
    <name type="scientific">uncultured Caudovirales phage</name>
    <dbReference type="NCBI Taxonomy" id="2100421"/>
    <lineage>
        <taxon>Viruses</taxon>
        <taxon>Duplodnaviria</taxon>
        <taxon>Heunggongvirae</taxon>
        <taxon>Uroviricota</taxon>
        <taxon>Caudoviricetes</taxon>
        <taxon>Peduoviridae</taxon>
        <taxon>Maltschvirus</taxon>
        <taxon>Maltschvirus maltsch</taxon>
    </lineage>
</organism>
<protein>
    <submittedName>
        <fullName evidence="2">Uncharacterized protein</fullName>
    </submittedName>
</protein>
<feature type="compositionally biased region" description="Low complexity" evidence="1">
    <location>
        <begin position="179"/>
        <end position="196"/>
    </location>
</feature>
<evidence type="ECO:0000313" key="2">
    <source>
        <dbReference type="EMBL" id="CAB4159523.1"/>
    </source>
</evidence>
<accession>A0A6J5NKV4</accession>
<dbReference type="EMBL" id="LR796670">
    <property type="protein sequence ID" value="CAB4159523.1"/>
    <property type="molecule type" value="Genomic_DNA"/>
</dbReference>
<proteinExistence type="predicted"/>
<feature type="region of interest" description="Disordered" evidence="1">
    <location>
        <begin position="171"/>
        <end position="196"/>
    </location>
</feature>
<gene>
    <name evidence="2" type="ORF">UFOVP699_259</name>
</gene>
<sequence>MPTKYTLKFSQYIKESEEITSSKLRGYSSEEIVDRINGKDDSESGKTENGLKHVFPDKLKFGIPSDNLGRAVTYRDANGTIQRILDITNYYQSKGEDVTFYCWSIAFDGSPEVTDALRNKIKEFDSGEGFGSPRNINLKKVIEYFSQNKEDADNIASLSIGIDAKSIRKELKKAEMSQEEPTQPVQPTQTDQPGQM</sequence>
<evidence type="ECO:0000256" key="1">
    <source>
        <dbReference type="SAM" id="MobiDB-lite"/>
    </source>
</evidence>